<dbReference type="Gene3D" id="2.60.40.10">
    <property type="entry name" value="Immunoglobulins"/>
    <property type="match status" value="1"/>
</dbReference>
<dbReference type="InterPro" id="IPR038765">
    <property type="entry name" value="Papain-like_cys_pep_sf"/>
</dbReference>
<dbReference type="Gene3D" id="3.90.1720.10">
    <property type="entry name" value="endopeptidase domain like (from Nostoc punctiforme)"/>
    <property type="match status" value="1"/>
</dbReference>
<sequence length="804" mass="87019">MGAWDVASKTCTLTSDVFESIQIDDSGITLNGAGHSVSGWGYGISATNKSNVTIKNVTVVGFTAGIRLHNSSNNLISGNTLLGNYDGIQIYSSNNNTVIDNSARLNAWGIISYSSHSDIIKNNISEGNSSVGAGFVFSSSYVIFQNILSANDLGILMGSVSNSVLSENLINFSSNWGIRVTDSYNVKVYNNNFINNPTQVFEYPGVGILFSQPLPVGGNYWSDFDTLTEGCLDAGGDNICDSPYMFTGGQDDFPWKVRDGWENQPPTFSDLNQYKSDGLTPISENGITTEDSVVFKAVLNDPDSDQIKLQIELKEFSQPFDSQDLLESDFVSSGSEVTIARYGLINGQYKWRARVIDSQGNVSQWQEFGTEGNMDFEVQLPLNVKAANLAKELANHPEGYLWGGKGWDYNLAEFVSSANILSGYTYYNPNLPGLNVGVGVDCSGLIAWAFNRAFDAFTPAVNNFVKYVNANGLYGDFQSDAISEAELLPGSAMFFDWGKFNESTQTWDGIKDSYIDHVAMYVGESGGYNVVNARSPDFGIEIAAKEILQQLAGFENFRRIHQADVEIEIAAGSPVDLIVTDPDGFVITPNSVILSDEEYIREVPGILYYLEMERGSDGSPIDHVYSPVMKNGNYIIGVSPSAGSLPTDTYDLEFRAGGQTIILADDVPISEIPSEKYGVAVEEGGIINPFIPVSVDIKPGSFPNSINLGSGGAVPVAVFGTATFDVSQIDPATITLANASIKLKGSSQPIISYQDVNEDSINDIAIHVVTEALELTETDVQAELNGFLLDGRNIKGFDSVRIVP</sequence>
<dbReference type="NCBIfam" id="TIGR03804">
    <property type="entry name" value="para_beta_helix"/>
    <property type="match status" value="2"/>
</dbReference>
<dbReference type="SMART" id="SM00710">
    <property type="entry name" value="PbH1"/>
    <property type="match status" value="6"/>
</dbReference>
<accession>A0A1F8DQJ2</accession>
<dbReference type="InterPro" id="IPR013783">
    <property type="entry name" value="Ig-like_fold"/>
</dbReference>
<reference evidence="2 3" key="1">
    <citation type="journal article" date="2016" name="Nat. Commun.">
        <title>Thousands of microbial genomes shed light on interconnected biogeochemical processes in an aquifer system.</title>
        <authorList>
            <person name="Anantharaman K."/>
            <person name="Brown C.T."/>
            <person name="Hug L.A."/>
            <person name="Sharon I."/>
            <person name="Castelle C.J."/>
            <person name="Probst A.J."/>
            <person name="Thomas B.C."/>
            <person name="Singh A."/>
            <person name="Wilkins M.J."/>
            <person name="Karaoz U."/>
            <person name="Brodie E.L."/>
            <person name="Williams K.H."/>
            <person name="Hubbard S.S."/>
            <person name="Banfield J.F."/>
        </authorList>
    </citation>
    <scope>NUCLEOTIDE SEQUENCE [LARGE SCALE GENOMIC DNA]</scope>
</reference>
<comment type="caution">
    <text evidence="2">The sequence shown here is derived from an EMBL/GenBank/DDBJ whole genome shotgun (WGS) entry which is preliminary data.</text>
</comment>
<dbReference type="SUPFAM" id="SSF51126">
    <property type="entry name" value="Pectin lyase-like"/>
    <property type="match status" value="1"/>
</dbReference>
<dbReference type="InterPro" id="IPR012334">
    <property type="entry name" value="Pectin_lyas_fold"/>
</dbReference>
<dbReference type="Pfam" id="PF05048">
    <property type="entry name" value="NosD"/>
    <property type="match status" value="1"/>
</dbReference>
<dbReference type="AlphaFoldDB" id="A0A1F8DQJ2"/>
<dbReference type="Proteomes" id="UP000178303">
    <property type="component" value="Unassembled WGS sequence"/>
</dbReference>
<dbReference type="Gene3D" id="2.160.20.10">
    <property type="entry name" value="Single-stranded right-handed beta-helix, Pectin lyase-like"/>
    <property type="match status" value="1"/>
</dbReference>
<dbReference type="InterPro" id="IPR006626">
    <property type="entry name" value="PbH1"/>
</dbReference>
<organism evidence="2 3">
    <name type="scientific">Candidatus Wolfebacteria bacterium GWA1_42_9</name>
    <dbReference type="NCBI Taxonomy" id="1802553"/>
    <lineage>
        <taxon>Bacteria</taxon>
        <taxon>Candidatus Wolfeibacteriota</taxon>
    </lineage>
</organism>
<feature type="domain" description="Periplasmic copper-binding protein NosD beta helix" evidence="1">
    <location>
        <begin position="37"/>
        <end position="225"/>
    </location>
</feature>
<name>A0A1F8DQJ2_9BACT</name>
<gene>
    <name evidence="2" type="ORF">A2108_00270</name>
</gene>
<evidence type="ECO:0000259" key="1">
    <source>
        <dbReference type="Pfam" id="PF05048"/>
    </source>
</evidence>
<evidence type="ECO:0000313" key="3">
    <source>
        <dbReference type="Proteomes" id="UP000178303"/>
    </source>
</evidence>
<dbReference type="EMBL" id="MGIN01000006">
    <property type="protein sequence ID" value="OGM90075.1"/>
    <property type="molecule type" value="Genomic_DNA"/>
</dbReference>
<protein>
    <recommendedName>
        <fullName evidence="1">Periplasmic copper-binding protein NosD beta helix domain-containing protein</fullName>
    </recommendedName>
</protein>
<dbReference type="InterPro" id="IPR022441">
    <property type="entry name" value="Para_beta_helix_rpt-2"/>
</dbReference>
<dbReference type="InterPro" id="IPR011050">
    <property type="entry name" value="Pectin_lyase_fold/virulence"/>
</dbReference>
<dbReference type="InterPro" id="IPR007742">
    <property type="entry name" value="NosD_dom"/>
</dbReference>
<evidence type="ECO:0000313" key="2">
    <source>
        <dbReference type="EMBL" id="OGM90075.1"/>
    </source>
</evidence>
<dbReference type="SUPFAM" id="SSF54001">
    <property type="entry name" value="Cysteine proteinases"/>
    <property type="match status" value="1"/>
</dbReference>
<proteinExistence type="predicted"/>